<reference evidence="1 2" key="1">
    <citation type="submission" date="2019-08" db="EMBL/GenBank/DDBJ databases">
        <title>Complete genome sequence of Candidatus Uab amorphum.</title>
        <authorList>
            <person name="Shiratori T."/>
            <person name="Suzuki S."/>
            <person name="Kakizawa Y."/>
            <person name="Ishida K."/>
        </authorList>
    </citation>
    <scope>NUCLEOTIDE SEQUENCE [LARGE SCALE GENOMIC DNA]</scope>
    <source>
        <strain evidence="1 2">SRT547</strain>
    </source>
</reference>
<dbReference type="Gene3D" id="3.30.429.10">
    <property type="entry name" value="Macrophage Migration Inhibitory Factor"/>
    <property type="match status" value="1"/>
</dbReference>
<organism evidence="1 2">
    <name type="scientific">Uabimicrobium amorphum</name>
    <dbReference type="NCBI Taxonomy" id="2596890"/>
    <lineage>
        <taxon>Bacteria</taxon>
        <taxon>Pseudomonadati</taxon>
        <taxon>Planctomycetota</taxon>
        <taxon>Candidatus Uabimicrobiia</taxon>
        <taxon>Candidatus Uabimicrobiales</taxon>
        <taxon>Candidatus Uabimicrobiaceae</taxon>
        <taxon>Candidatus Uabimicrobium</taxon>
    </lineage>
</organism>
<dbReference type="SUPFAM" id="SSF55331">
    <property type="entry name" value="Tautomerase/MIF"/>
    <property type="match status" value="1"/>
</dbReference>
<evidence type="ECO:0000313" key="1">
    <source>
        <dbReference type="EMBL" id="BBM81730.1"/>
    </source>
</evidence>
<proteinExistence type="predicted"/>
<dbReference type="InterPro" id="IPR014347">
    <property type="entry name" value="Tautomerase/MIF_sf"/>
</dbReference>
<dbReference type="RefSeq" id="WP_151966000.1">
    <property type="nucleotide sequence ID" value="NZ_AP019860.1"/>
</dbReference>
<gene>
    <name evidence="1" type="ORF">UABAM_00069</name>
</gene>
<dbReference type="PANTHER" id="PTHR37950">
    <property type="entry name" value="4-HYDROXYPHENYLACETATE CATABOLISM PROTEIN"/>
    <property type="match status" value="1"/>
</dbReference>
<dbReference type="KEGG" id="uam:UABAM_00069"/>
<name>A0A5S9IHN0_UABAM</name>
<dbReference type="AlphaFoldDB" id="A0A5S9IHN0"/>
<evidence type="ECO:0000313" key="2">
    <source>
        <dbReference type="Proteomes" id="UP000326354"/>
    </source>
</evidence>
<accession>A0A5S9IHN0</accession>
<protein>
    <submittedName>
        <fullName evidence="1">5-carboxymethyl-2-hydroxymuconate isomerase</fullName>
    </submittedName>
</protein>
<dbReference type="PANTHER" id="PTHR37950:SF1">
    <property type="entry name" value="4-HYDROXYPHENYLACETATE CATABOLISM PROTEIN"/>
    <property type="match status" value="1"/>
</dbReference>
<dbReference type="InterPro" id="IPR004220">
    <property type="entry name" value="5-COMe_2-OHmuconate_Isoase"/>
</dbReference>
<dbReference type="Proteomes" id="UP000326354">
    <property type="component" value="Chromosome"/>
</dbReference>
<dbReference type="GO" id="GO:0008704">
    <property type="term" value="F:5-carboxymethyl-2-hydroxymuconate delta-isomerase activity"/>
    <property type="evidence" value="ECO:0007669"/>
    <property type="project" value="InterPro"/>
</dbReference>
<keyword evidence="2" id="KW-1185">Reference proteome</keyword>
<dbReference type="EMBL" id="AP019860">
    <property type="protein sequence ID" value="BBM81730.1"/>
    <property type="molecule type" value="Genomic_DNA"/>
</dbReference>
<dbReference type="OrthoDB" id="9805307at2"/>
<sequence length="119" mass="13544">MPHIKIELSQNIEMQSYNDLFLALQKVLQDCADVPPQNCKSRVHVTSDFLLGDEKAQAFVHLEIALLEGRSPEVKSQIGENALKILNEVFTSATMGMQITVEVRDILRPQYFKKVHHVQ</sequence>
<keyword evidence="1" id="KW-0413">Isomerase</keyword>
<dbReference type="Pfam" id="PF02962">
    <property type="entry name" value="CHMI"/>
    <property type="match status" value="1"/>
</dbReference>